<dbReference type="PROSITE" id="PS51077">
    <property type="entry name" value="HTH_ICLR"/>
    <property type="match status" value="1"/>
</dbReference>
<dbReference type="SUPFAM" id="SSF46785">
    <property type="entry name" value="Winged helix' DNA-binding domain"/>
    <property type="match status" value="1"/>
</dbReference>
<accession>A0ABU0J0T9</accession>
<dbReference type="InterPro" id="IPR036388">
    <property type="entry name" value="WH-like_DNA-bd_sf"/>
</dbReference>
<evidence type="ECO:0000259" key="5">
    <source>
        <dbReference type="PROSITE" id="PS51078"/>
    </source>
</evidence>
<evidence type="ECO:0000256" key="2">
    <source>
        <dbReference type="ARBA" id="ARBA00023125"/>
    </source>
</evidence>
<gene>
    <name evidence="6" type="ORF">QO011_000866</name>
</gene>
<name>A0ABU0J0T9_9HYPH</name>
<dbReference type="RefSeq" id="WP_307268149.1">
    <property type="nucleotide sequence ID" value="NZ_JAUSVX010000001.1"/>
</dbReference>
<sequence length="268" mass="29918">MADEVTEIGINRRMRGLDRAFEILDFLRERHRPARPNEIAVGIGAPKSTAYELVNLLLNAGILEYADREGRVYLGRKLYFLGLAYQSQFDLTRECKAYLAHLAEATRETAQLCMLDGHKYTVVMLKEGIRPFRISSDVGEPIPLPWTASGRLLLAHMSDEEILAFIPRGDFVLPDGSHLDPAVFLGEVHKARREGFFSFDSLADNFTHCFAAPVWQEGVCAATLCLVAPREDAARNHAPYRETLIAAARDLTEKLADTPVRLAKVAHG</sequence>
<keyword evidence="1" id="KW-0805">Transcription regulation</keyword>
<dbReference type="Pfam" id="PF09339">
    <property type="entry name" value="HTH_IclR"/>
    <property type="match status" value="1"/>
</dbReference>
<proteinExistence type="predicted"/>
<dbReference type="Gene3D" id="3.30.450.40">
    <property type="match status" value="1"/>
</dbReference>
<comment type="caution">
    <text evidence="6">The sequence shown here is derived from an EMBL/GenBank/DDBJ whole genome shotgun (WGS) entry which is preliminary data.</text>
</comment>
<dbReference type="SMART" id="SM00346">
    <property type="entry name" value="HTH_ICLR"/>
    <property type="match status" value="1"/>
</dbReference>
<keyword evidence="3" id="KW-0804">Transcription</keyword>
<dbReference type="InterPro" id="IPR005471">
    <property type="entry name" value="Tscrpt_reg_IclR_N"/>
</dbReference>
<evidence type="ECO:0000256" key="1">
    <source>
        <dbReference type="ARBA" id="ARBA00023015"/>
    </source>
</evidence>
<dbReference type="PROSITE" id="PS51078">
    <property type="entry name" value="ICLR_ED"/>
    <property type="match status" value="1"/>
</dbReference>
<dbReference type="InterPro" id="IPR014757">
    <property type="entry name" value="Tscrpt_reg_IclR_C"/>
</dbReference>
<feature type="domain" description="IclR-ED" evidence="5">
    <location>
        <begin position="77"/>
        <end position="257"/>
    </location>
</feature>
<evidence type="ECO:0000313" key="6">
    <source>
        <dbReference type="EMBL" id="MDQ0467871.1"/>
    </source>
</evidence>
<dbReference type="PANTHER" id="PTHR30136">
    <property type="entry name" value="HELIX-TURN-HELIX TRANSCRIPTIONAL REGULATOR, ICLR FAMILY"/>
    <property type="match status" value="1"/>
</dbReference>
<keyword evidence="7" id="KW-1185">Reference proteome</keyword>
<dbReference type="Pfam" id="PF01614">
    <property type="entry name" value="IclR_C"/>
    <property type="match status" value="1"/>
</dbReference>
<evidence type="ECO:0000313" key="7">
    <source>
        <dbReference type="Proteomes" id="UP001242480"/>
    </source>
</evidence>
<dbReference type="SUPFAM" id="SSF55781">
    <property type="entry name" value="GAF domain-like"/>
    <property type="match status" value="1"/>
</dbReference>
<dbReference type="InterPro" id="IPR050707">
    <property type="entry name" value="HTH_MetabolicPath_Reg"/>
</dbReference>
<dbReference type="GO" id="GO:0003677">
    <property type="term" value="F:DNA binding"/>
    <property type="evidence" value="ECO:0007669"/>
    <property type="project" value="UniProtKB-KW"/>
</dbReference>
<evidence type="ECO:0000256" key="3">
    <source>
        <dbReference type="ARBA" id="ARBA00023163"/>
    </source>
</evidence>
<feature type="domain" description="HTH iclR-type" evidence="4">
    <location>
        <begin position="14"/>
        <end position="76"/>
    </location>
</feature>
<dbReference type="InterPro" id="IPR029016">
    <property type="entry name" value="GAF-like_dom_sf"/>
</dbReference>
<keyword evidence="2 6" id="KW-0238">DNA-binding</keyword>
<dbReference type="InterPro" id="IPR036390">
    <property type="entry name" value="WH_DNA-bd_sf"/>
</dbReference>
<dbReference type="EMBL" id="JAUSVX010000001">
    <property type="protein sequence ID" value="MDQ0467871.1"/>
    <property type="molecule type" value="Genomic_DNA"/>
</dbReference>
<dbReference type="Proteomes" id="UP001242480">
    <property type="component" value="Unassembled WGS sequence"/>
</dbReference>
<reference evidence="6 7" key="1">
    <citation type="submission" date="2023-07" db="EMBL/GenBank/DDBJ databases">
        <title>Genomic Encyclopedia of Type Strains, Phase IV (KMG-IV): sequencing the most valuable type-strain genomes for metagenomic binning, comparative biology and taxonomic classification.</title>
        <authorList>
            <person name="Goeker M."/>
        </authorList>
    </citation>
    <scope>NUCLEOTIDE SEQUENCE [LARGE SCALE GENOMIC DNA]</scope>
    <source>
        <strain evidence="6 7">DSM 19619</strain>
    </source>
</reference>
<evidence type="ECO:0000259" key="4">
    <source>
        <dbReference type="PROSITE" id="PS51077"/>
    </source>
</evidence>
<protein>
    <submittedName>
        <fullName evidence="6">DNA-binding IclR family transcriptional regulator</fullName>
    </submittedName>
</protein>
<dbReference type="Gene3D" id="1.10.10.10">
    <property type="entry name" value="Winged helix-like DNA-binding domain superfamily/Winged helix DNA-binding domain"/>
    <property type="match status" value="1"/>
</dbReference>
<organism evidence="6 7">
    <name type="scientific">Labrys wisconsinensis</name>
    <dbReference type="NCBI Taxonomy" id="425677"/>
    <lineage>
        <taxon>Bacteria</taxon>
        <taxon>Pseudomonadati</taxon>
        <taxon>Pseudomonadota</taxon>
        <taxon>Alphaproteobacteria</taxon>
        <taxon>Hyphomicrobiales</taxon>
        <taxon>Xanthobacteraceae</taxon>
        <taxon>Labrys</taxon>
    </lineage>
</organism>
<dbReference type="PANTHER" id="PTHR30136:SF35">
    <property type="entry name" value="HTH-TYPE TRANSCRIPTIONAL REGULATOR RV1719"/>
    <property type="match status" value="1"/>
</dbReference>